<organism evidence="1 2">
    <name type="scientific">Bradyrhizobium elkanii</name>
    <dbReference type="NCBI Taxonomy" id="29448"/>
    <lineage>
        <taxon>Bacteria</taxon>
        <taxon>Pseudomonadati</taxon>
        <taxon>Pseudomonadota</taxon>
        <taxon>Alphaproteobacteria</taxon>
        <taxon>Hyphomicrobiales</taxon>
        <taxon>Nitrobacteraceae</taxon>
        <taxon>Bradyrhizobium</taxon>
    </lineage>
</organism>
<dbReference type="Proteomes" id="UP001565471">
    <property type="component" value="Unassembled WGS sequence"/>
</dbReference>
<protein>
    <submittedName>
        <fullName evidence="1">Phosphoribosylanthranilate isomerase</fullName>
    </submittedName>
</protein>
<accession>A0ABV4FAL9</accession>
<dbReference type="GO" id="GO:0016853">
    <property type="term" value="F:isomerase activity"/>
    <property type="evidence" value="ECO:0007669"/>
    <property type="project" value="UniProtKB-KW"/>
</dbReference>
<name>A0ABV4FAL9_BRAEL</name>
<reference evidence="1 2" key="1">
    <citation type="submission" date="2024-07" db="EMBL/GenBank/DDBJ databases">
        <title>Genomic Encyclopedia of Type Strains, Phase V (KMG-V): Genome sequencing to study the core and pangenomes of soil and plant-associated prokaryotes.</title>
        <authorList>
            <person name="Whitman W."/>
        </authorList>
    </citation>
    <scope>NUCLEOTIDE SEQUENCE [LARGE SCALE GENOMIC DNA]</scope>
    <source>
        <strain evidence="1 2">USDA 415</strain>
    </source>
</reference>
<keyword evidence="2" id="KW-1185">Reference proteome</keyword>
<dbReference type="Gene3D" id="3.20.20.70">
    <property type="entry name" value="Aldolase class I"/>
    <property type="match status" value="1"/>
</dbReference>
<proteinExistence type="predicted"/>
<dbReference type="RefSeq" id="WP_253576918.1">
    <property type="nucleotide sequence ID" value="NZ_CP126026.1"/>
</dbReference>
<evidence type="ECO:0000313" key="2">
    <source>
        <dbReference type="Proteomes" id="UP001565471"/>
    </source>
</evidence>
<dbReference type="InterPro" id="IPR013785">
    <property type="entry name" value="Aldolase_TIM"/>
</dbReference>
<gene>
    <name evidence="1" type="ORF">ABIF29_007282</name>
</gene>
<dbReference type="SUPFAM" id="SSF51366">
    <property type="entry name" value="Ribulose-phoshate binding barrel"/>
    <property type="match status" value="1"/>
</dbReference>
<comment type="caution">
    <text evidence="1">The sequence shown here is derived from an EMBL/GenBank/DDBJ whole genome shotgun (WGS) entry which is preliminary data.</text>
</comment>
<dbReference type="EMBL" id="JBGBZA010000002">
    <property type="protein sequence ID" value="MEY9320483.1"/>
    <property type="molecule type" value="Genomic_DNA"/>
</dbReference>
<evidence type="ECO:0000313" key="1">
    <source>
        <dbReference type="EMBL" id="MEY9320483.1"/>
    </source>
</evidence>
<dbReference type="InterPro" id="IPR011060">
    <property type="entry name" value="RibuloseP-bd_barrel"/>
</dbReference>
<sequence>MAERCDLFKQNPASGRVRGPRIKICEITSRRDIEFCTQIGVDALGFLVGHEKLGLDGGVQGHRLSIKREKALVGAVSNQISSVLLIHQTSAEDMLALCRAI</sequence>
<keyword evidence="1" id="KW-0413">Isomerase</keyword>